<sequence length="316" mass="34679">MDGKQGSMDGSKPTGPRDSPDTRLLSNPLMGDSVSDWSPMPEAAIYRHQLSLRNLISHGWLVNIIMADHVSPLHEACLRGHPSRVKILLKHGAQVNGVTTDWHTPLLMFVSAAAGIMLLQHGASVQPESDLASPVHEAARRGHVECVDSLTAYRGNNDHNISHLGTSLYLACENQQIACVKKLLESGADVNPGRGSPLHDSPLHAVARTASEELACLLMDFGADTQAKNAEGKCHVELVPPESPLIQLFLEREGPPSLMQIQKCFGIQQHHKITKVVLPEDLKWFLLHLYMYQWNGFTNNVKTLLSVVATRILKSS</sequence>
<evidence type="ECO:0000313" key="8">
    <source>
        <dbReference type="Ensembl" id="ENSGGOP00000031319.1"/>
    </source>
</evidence>
<keyword evidence="5 6" id="KW-0040">ANK repeat</keyword>
<dbReference type="Bgee" id="ENSGGOG00000028507">
    <property type="expression patterns" value="Expressed in heart and 1 other cell type or tissue"/>
</dbReference>
<feature type="repeat" description="ANK" evidence="6">
    <location>
        <begin position="198"/>
        <end position="230"/>
    </location>
</feature>
<reference evidence="8" key="4">
    <citation type="submission" date="2025-09" db="UniProtKB">
        <authorList>
            <consortium name="Ensembl"/>
        </authorList>
    </citation>
    <scope>IDENTIFICATION</scope>
</reference>
<dbReference type="SUPFAM" id="SSF48403">
    <property type="entry name" value="Ankyrin repeat"/>
    <property type="match status" value="1"/>
</dbReference>
<name>A0A2I2Y8T9_GORGO</name>
<dbReference type="PROSITE" id="PS50088">
    <property type="entry name" value="ANK_REPEAT"/>
    <property type="match status" value="3"/>
</dbReference>
<evidence type="ECO:0000256" key="2">
    <source>
        <dbReference type="ARBA" id="ARBA00005949"/>
    </source>
</evidence>
<reference evidence="9" key="1">
    <citation type="submission" date="2011-05" db="EMBL/GenBank/DDBJ databases">
        <title>Insights into the evolution of the great apes provided by the gorilla genome.</title>
        <authorList>
            <person name="Scally A."/>
        </authorList>
    </citation>
    <scope>NUCLEOTIDE SEQUENCE [LARGE SCALE GENOMIC DNA]</scope>
</reference>
<comment type="pathway">
    <text evidence="1">Protein modification; protein ubiquitination.</text>
</comment>
<evidence type="ECO:0000256" key="4">
    <source>
        <dbReference type="ARBA" id="ARBA00022786"/>
    </source>
</evidence>
<dbReference type="FunCoup" id="A0A2I2Y8T9">
    <property type="interactions" value="338"/>
</dbReference>
<dbReference type="GO" id="GO:0005829">
    <property type="term" value="C:cytosol"/>
    <property type="evidence" value="ECO:0007669"/>
    <property type="project" value="UniProtKB-ARBA"/>
</dbReference>
<dbReference type="InterPro" id="IPR036770">
    <property type="entry name" value="Ankyrin_rpt-contain_sf"/>
</dbReference>
<reference evidence="8 9" key="2">
    <citation type="journal article" date="2012" name="Nature">
        <title>Insights into hominid evolution from the gorilla genome sequence.</title>
        <authorList>
            <person name="Scally A."/>
            <person name="Dutheil J.Y."/>
            <person name="Hillier L.W."/>
            <person name="Jordan G.E."/>
            <person name="Goodhead I."/>
            <person name="Herrero J."/>
            <person name="Hobolth A."/>
            <person name="Lappalainen T."/>
            <person name="Mailund T."/>
            <person name="Marques-Bonet T."/>
            <person name="McCarthy S."/>
            <person name="Montgomery S.H."/>
            <person name="Schwalie P.C."/>
            <person name="Tang Y.A."/>
            <person name="Ward M.C."/>
            <person name="Xue Y."/>
            <person name="Yngvadottir B."/>
            <person name="Alkan C."/>
            <person name="Andersen L.N."/>
            <person name="Ayub Q."/>
            <person name="Ball E.V."/>
            <person name="Beal K."/>
            <person name="Bradley B.J."/>
            <person name="Chen Y."/>
            <person name="Clee C.M."/>
            <person name="Fitzgerald S."/>
            <person name="Graves T.A."/>
            <person name="Gu Y."/>
            <person name="Heath P."/>
            <person name="Heger A."/>
            <person name="Karakoc E."/>
            <person name="Kolb-Kokocinski A."/>
            <person name="Laird G.K."/>
            <person name="Lunter G."/>
            <person name="Meader S."/>
            <person name="Mort M."/>
            <person name="Mullikin J.C."/>
            <person name="Munch K."/>
            <person name="O'Connor T.D."/>
            <person name="Phillips A.D."/>
            <person name="Prado-Martinez J."/>
            <person name="Rogers A.S."/>
            <person name="Sajjadian S."/>
            <person name="Schmidt D."/>
            <person name="Shaw K."/>
            <person name="Simpson J.T."/>
            <person name="Stenson P.D."/>
            <person name="Turner D.J."/>
            <person name="Vigilant L."/>
            <person name="Vilella A.J."/>
            <person name="Whitener W."/>
            <person name="Zhu B."/>
            <person name="Cooper D.N."/>
            <person name="de Jong P."/>
            <person name="Dermitzakis E.T."/>
            <person name="Eichler E.E."/>
            <person name="Flicek P."/>
            <person name="Goldman N."/>
            <person name="Mundy N.I."/>
            <person name="Ning Z."/>
            <person name="Odom D.T."/>
            <person name="Ponting C.P."/>
            <person name="Quail M.A."/>
            <person name="Ryder O.A."/>
            <person name="Searle S.M."/>
            <person name="Warren W.C."/>
            <person name="Wilson R.K."/>
            <person name="Schierup M.H."/>
            <person name="Rogers J."/>
            <person name="Tyler-Smith C."/>
            <person name="Durbin R."/>
        </authorList>
    </citation>
    <scope>NUCLEOTIDE SEQUENCE [LARGE SCALE GENOMIC DNA]</scope>
</reference>
<feature type="region of interest" description="Disordered" evidence="7">
    <location>
        <begin position="1"/>
        <end position="31"/>
    </location>
</feature>
<evidence type="ECO:0000256" key="3">
    <source>
        <dbReference type="ARBA" id="ARBA00022737"/>
    </source>
</evidence>
<reference evidence="8" key="3">
    <citation type="submission" date="2025-08" db="UniProtKB">
        <authorList>
            <consortium name="Ensembl"/>
        </authorList>
    </citation>
    <scope>IDENTIFICATION</scope>
</reference>
<dbReference type="Gene3D" id="1.25.40.20">
    <property type="entry name" value="Ankyrin repeat-containing domain"/>
    <property type="match status" value="1"/>
</dbReference>
<dbReference type="OMA" id="DWHIPLF"/>
<dbReference type="STRING" id="9593.ENSGGOP00000031319"/>
<protein>
    <submittedName>
        <fullName evidence="8">Uncharacterized protein</fullName>
    </submittedName>
</protein>
<dbReference type="GeneTree" id="ENSGT00940000157160"/>
<evidence type="ECO:0000256" key="6">
    <source>
        <dbReference type="PROSITE-ProRule" id="PRU00023"/>
    </source>
</evidence>
<dbReference type="InParanoid" id="A0A2I2Y8T9"/>
<dbReference type="FunFam" id="1.25.40.20:FF:000016">
    <property type="entry name" value="Ankyrin repeat and SOCS box containing 5"/>
    <property type="match status" value="1"/>
</dbReference>
<evidence type="ECO:0000256" key="7">
    <source>
        <dbReference type="SAM" id="MobiDB-lite"/>
    </source>
</evidence>
<dbReference type="GO" id="GO:0016567">
    <property type="term" value="P:protein ubiquitination"/>
    <property type="evidence" value="ECO:0000318"/>
    <property type="project" value="GO_Central"/>
</dbReference>
<dbReference type="InterPro" id="IPR051573">
    <property type="entry name" value="Ankyrin-SOCS_box_domain"/>
</dbReference>
<proteinExistence type="inferred from homology"/>
<dbReference type="FunFam" id="1.10.750.20:FF:000001">
    <property type="entry name" value="Ankyrin repeat and SOCS box containing 1"/>
    <property type="match status" value="1"/>
</dbReference>
<comment type="similarity">
    <text evidence="2">Belongs to the ankyrin SOCS box (ASB) family.</text>
</comment>
<dbReference type="AlphaFoldDB" id="A0A2I2Y8T9"/>
<dbReference type="Gene3D" id="1.10.750.20">
    <property type="entry name" value="SOCS box"/>
    <property type="match status" value="1"/>
</dbReference>
<dbReference type="Ensembl" id="ENSGGOT00000054306.1">
    <property type="protein sequence ID" value="ENSGGOP00000031319.1"/>
    <property type="gene ID" value="ENSGGOG00000028507.2"/>
</dbReference>
<keyword evidence="9" id="KW-1185">Reference proteome</keyword>
<dbReference type="InterPro" id="IPR002110">
    <property type="entry name" value="Ankyrin_rpt"/>
</dbReference>
<dbReference type="EMBL" id="CABD030097922">
    <property type="status" value="NOT_ANNOTATED_CDS"/>
    <property type="molecule type" value="Genomic_DNA"/>
</dbReference>
<feature type="repeat" description="ANK" evidence="6">
    <location>
        <begin position="68"/>
        <end position="100"/>
    </location>
</feature>
<dbReference type="SMART" id="SM00248">
    <property type="entry name" value="ANK"/>
    <property type="match status" value="5"/>
</dbReference>
<organism evidence="8 9">
    <name type="scientific">Gorilla gorilla gorilla</name>
    <name type="common">Western lowland gorilla</name>
    <dbReference type="NCBI Taxonomy" id="9595"/>
    <lineage>
        <taxon>Eukaryota</taxon>
        <taxon>Metazoa</taxon>
        <taxon>Chordata</taxon>
        <taxon>Craniata</taxon>
        <taxon>Vertebrata</taxon>
        <taxon>Euteleostomi</taxon>
        <taxon>Mammalia</taxon>
        <taxon>Eutheria</taxon>
        <taxon>Euarchontoglires</taxon>
        <taxon>Primates</taxon>
        <taxon>Haplorrhini</taxon>
        <taxon>Catarrhini</taxon>
        <taxon>Hominidae</taxon>
        <taxon>Gorilla</taxon>
    </lineage>
</organism>
<evidence type="ECO:0000313" key="9">
    <source>
        <dbReference type="Proteomes" id="UP000001519"/>
    </source>
</evidence>
<evidence type="ECO:0000256" key="1">
    <source>
        <dbReference type="ARBA" id="ARBA00004906"/>
    </source>
</evidence>
<dbReference type="PANTHER" id="PTHR24136:SF36">
    <property type="match status" value="1"/>
</dbReference>
<dbReference type="Pfam" id="PF12796">
    <property type="entry name" value="Ank_2"/>
    <property type="match status" value="1"/>
</dbReference>
<dbReference type="PANTHER" id="PTHR24136">
    <property type="entry name" value="SOWAH (DROSOPHILA) HOMOLOG"/>
    <property type="match status" value="1"/>
</dbReference>
<feature type="repeat" description="ANK" evidence="6">
    <location>
        <begin position="163"/>
        <end position="191"/>
    </location>
</feature>
<dbReference type="Pfam" id="PF00023">
    <property type="entry name" value="Ank"/>
    <property type="match status" value="1"/>
</dbReference>
<dbReference type="GO" id="GO:0045732">
    <property type="term" value="P:positive regulation of protein catabolic process"/>
    <property type="evidence" value="ECO:0000318"/>
    <property type="project" value="GO_Central"/>
</dbReference>
<accession>A0A2I2Y8T9</accession>
<evidence type="ECO:0000256" key="5">
    <source>
        <dbReference type="ARBA" id="ARBA00023043"/>
    </source>
</evidence>
<keyword evidence="3" id="KW-0677">Repeat</keyword>
<dbReference type="Proteomes" id="UP000001519">
    <property type="component" value="Chromosome 15"/>
</dbReference>
<keyword evidence="4" id="KW-0833">Ubl conjugation pathway</keyword>
<dbReference type="PROSITE" id="PS50297">
    <property type="entry name" value="ANK_REP_REGION"/>
    <property type="match status" value="2"/>
</dbReference>